<keyword evidence="3" id="KW-0378">Hydrolase</keyword>
<dbReference type="InterPro" id="IPR036514">
    <property type="entry name" value="SGNH_hydro_sf"/>
</dbReference>
<keyword evidence="1" id="KW-0812">Transmembrane</keyword>
<gene>
    <name evidence="3" type="ORF">EM808_08360</name>
</gene>
<evidence type="ECO:0000259" key="2">
    <source>
        <dbReference type="Pfam" id="PF13472"/>
    </source>
</evidence>
<accession>A0A437KEI8</accession>
<keyword evidence="1" id="KW-0472">Membrane</keyword>
<keyword evidence="1" id="KW-1133">Transmembrane helix</keyword>
<comment type="caution">
    <text evidence="3">The sequence shown here is derived from an EMBL/GenBank/DDBJ whole genome shotgun (WGS) entry which is preliminary data.</text>
</comment>
<dbReference type="CDD" id="cd00229">
    <property type="entry name" value="SGNH_hydrolase"/>
    <property type="match status" value="1"/>
</dbReference>
<feature type="domain" description="SGNH hydrolase-type esterase" evidence="2">
    <location>
        <begin position="52"/>
        <end position="211"/>
    </location>
</feature>
<dbReference type="GO" id="GO:0016787">
    <property type="term" value="F:hydrolase activity"/>
    <property type="evidence" value="ECO:0007669"/>
    <property type="project" value="UniProtKB-KW"/>
</dbReference>
<dbReference type="RefSeq" id="WP_127737716.1">
    <property type="nucleotide sequence ID" value="NZ_CAJCKN010000049.1"/>
</dbReference>
<organism evidence="3 4">
    <name type="scientific">Niallia taxi</name>
    <dbReference type="NCBI Taxonomy" id="2499688"/>
    <lineage>
        <taxon>Bacteria</taxon>
        <taxon>Bacillati</taxon>
        <taxon>Bacillota</taxon>
        <taxon>Bacilli</taxon>
        <taxon>Bacillales</taxon>
        <taxon>Bacillaceae</taxon>
        <taxon>Niallia</taxon>
    </lineage>
</organism>
<feature type="transmembrane region" description="Helical" evidence="1">
    <location>
        <begin position="6"/>
        <end position="25"/>
    </location>
</feature>
<dbReference type="Pfam" id="PF13472">
    <property type="entry name" value="Lipase_GDSL_2"/>
    <property type="match status" value="1"/>
</dbReference>
<evidence type="ECO:0000313" key="4">
    <source>
        <dbReference type="Proteomes" id="UP000288024"/>
    </source>
</evidence>
<dbReference type="Gene3D" id="2.60.120.260">
    <property type="entry name" value="Galactose-binding domain-like"/>
    <property type="match status" value="1"/>
</dbReference>
<dbReference type="InterPro" id="IPR013830">
    <property type="entry name" value="SGNH_hydro"/>
</dbReference>
<evidence type="ECO:0000256" key="1">
    <source>
        <dbReference type="SAM" id="Phobius"/>
    </source>
</evidence>
<evidence type="ECO:0000313" key="3">
    <source>
        <dbReference type="EMBL" id="RVT65499.1"/>
    </source>
</evidence>
<proteinExistence type="predicted"/>
<reference evidence="3 4" key="1">
    <citation type="submission" date="2019-01" db="EMBL/GenBank/DDBJ databases">
        <title>Bacillus sp. M5HDSG1-1, whole genome shotgun sequence.</title>
        <authorList>
            <person name="Tuo L."/>
        </authorList>
    </citation>
    <scope>NUCLEOTIDE SEQUENCE [LARGE SCALE GENOMIC DNA]</scope>
    <source>
        <strain evidence="3 4">M5HDSG1-1</strain>
    </source>
</reference>
<keyword evidence="4" id="KW-1185">Reference proteome</keyword>
<dbReference type="Proteomes" id="UP000288024">
    <property type="component" value="Unassembled WGS sequence"/>
</dbReference>
<name>A0A437KEI8_9BACI</name>
<dbReference type="AlphaFoldDB" id="A0A437KEI8"/>
<protein>
    <submittedName>
        <fullName evidence="3">SGNH/GDSL hydrolase family protein</fullName>
    </submittedName>
</protein>
<dbReference type="Gene3D" id="3.40.50.1110">
    <property type="entry name" value="SGNH hydrolase"/>
    <property type="match status" value="1"/>
</dbReference>
<dbReference type="EMBL" id="RZTZ01000002">
    <property type="protein sequence ID" value="RVT65499.1"/>
    <property type="molecule type" value="Genomic_DNA"/>
</dbReference>
<sequence>MKNKTYTLLISSVIGLAFVLLYCLYQPNQTSSTSKNAFDKIRSSEPISYLIIGDSIGRGSGASKDQTKWFYLLEQSVFEQHGTPMQRNMLVQSGATAFEGLYKFRNSSLQNIDLVFIVFGENDRKYMNKEVFYTFYSQLLLQVKEKYPTAEIITLTESSLDNENFADTIAEVSKELNALNLDMRIPFNESGKSMKRLTKDLVHPNDDGYQLYSDYIYQYLETRIQKGNKSTDIPKNEFAAKAINMETKNEYQFKDSSFIKRDGYYTSDEKGASIDFTFTGTYLGANMIRSPLGGLVDVYIDDEFVTSISTWWPFKKPRSLYIAGGLSDSKHTVSFRMKGKSSSHNTSGFHRVQISSIIVQDN</sequence>
<dbReference type="SUPFAM" id="SSF52266">
    <property type="entry name" value="SGNH hydrolase"/>
    <property type="match status" value="1"/>
</dbReference>